<evidence type="ECO:0000313" key="2">
    <source>
        <dbReference type="Proteomes" id="UP001057402"/>
    </source>
</evidence>
<reference evidence="2" key="1">
    <citation type="journal article" date="2023" name="Front. Plant Sci.">
        <title>Chromosomal-level genome assembly of Melastoma candidum provides insights into trichome evolution.</title>
        <authorList>
            <person name="Zhong Y."/>
            <person name="Wu W."/>
            <person name="Sun C."/>
            <person name="Zou P."/>
            <person name="Liu Y."/>
            <person name="Dai S."/>
            <person name="Zhou R."/>
        </authorList>
    </citation>
    <scope>NUCLEOTIDE SEQUENCE [LARGE SCALE GENOMIC DNA]</scope>
</reference>
<dbReference type="EMBL" id="CM042883">
    <property type="protein sequence ID" value="KAI4375540.1"/>
    <property type="molecule type" value="Genomic_DNA"/>
</dbReference>
<comment type="caution">
    <text evidence="1">The sequence shown here is derived from an EMBL/GenBank/DDBJ whole genome shotgun (WGS) entry which is preliminary data.</text>
</comment>
<proteinExistence type="predicted"/>
<evidence type="ECO:0000313" key="1">
    <source>
        <dbReference type="EMBL" id="KAI4375540.1"/>
    </source>
</evidence>
<name>A0ACB9R9F5_9MYRT</name>
<keyword evidence="2" id="KW-1185">Reference proteome</keyword>
<organism evidence="1 2">
    <name type="scientific">Melastoma candidum</name>
    <dbReference type="NCBI Taxonomy" id="119954"/>
    <lineage>
        <taxon>Eukaryota</taxon>
        <taxon>Viridiplantae</taxon>
        <taxon>Streptophyta</taxon>
        <taxon>Embryophyta</taxon>
        <taxon>Tracheophyta</taxon>
        <taxon>Spermatophyta</taxon>
        <taxon>Magnoliopsida</taxon>
        <taxon>eudicotyledons</taxon>
        <taxon>Gunneridae</taxon>
        <taxon>Pentapetalae</taxon>
        <taxon>rosids</taxon>
        <taxon>malvids</taxon>
        <taxon>Myrtales</taxon>
        <taxon>Melastomataceae</taxon>
        <taxon>Melastomatoideae</taxon>
        <taxon>Melastomateae</taxon>
        <taxon>Melastoma</taxon>
    </lineage>
</organism>
<dbReference type="Proteomes" id="UP001057402">
    <property type="component" value="Chromosome 4"/>
</dbReference>
<protein>
    <submittedName>
        <fullName evidence="1">Uncharacterized protein</fullName>
    </submittedName>
</protein>
<gene>
    <name evidence="1" type="ORF">MLD38_013397</name>
</gene>
<accession>A0ACB9R9F5</accession>
<sequence length="1172" mass="132134">MEDVKKVQPSSSGHQYEVFLSFRGPDTRAGITDFLYTSLRDAGVYVYRDDEELRVGEEIGPELLEAINQSKIAIPVFSRNYASSKWCLKELAQMVNCRNTRGQKILPIFYDVEPNEVRHQTGNYADAFLAYEKEKRYSEETIKEWQTSLAEVGKLKGWDVAKTTNRHEGEFVKLVVKKVLNELRKAYLLVTDTLVGMDCHVQKIMDNVKGTSEDTRFIGIHGMGGVGKTTLAKIIYNQLSHLFEECCFLANVGEVSRVKGMEFLQNQLISTLSRKMLPNISNCDEGVMIIRERLSGKKVLILVDDVDHEEQLKKLVGGRSWFGNGSTIIITTRNKSILRSIPTCWAYEIQCLRFLESMKLFSIHAFRKDCPPSDFAALSENVVKTTGGLPLSLQVIGSYLCGKDKNTWSRVLRKLREIPHQDVRNKLRISYDMLEQEQKQIFLDIACFFIGKNRDLVLYMWEDCYPNADLCLEDLEHMSLIKINENNNLWMHDQLKDLGRSIVQQENIYSMYKSRLWHPKKTADVLVDLQGTETIEAISVKFKDMEQLASSYRGLINLRYLRFLHVGTYHGHCIDNGDGSRTILPSNYIQSDVMGTLPNLRWLSWHHLRVELLMLVTLSLRNLVIIDLSETDVDENWSGWQKLKMAKKLKVLDLSRCICLKVTPDLSGIMSLERLILHGCENLVDLHSSVGQLKSLVSLNLEYCKSLCQLPEDMSGLVKLRELLMNNCGILRISEVPDSRVSETPEADSFRLTSVGYLKSLSNLDLSSTPITQLSASIRGLMSLEVLNLMGCVSLTGLPDEIGNLVSLVVLDVRRSGVRELPTTIGNLKALRILHASFSKLEKLSVSIGKLQNLEELSASCSSLQGKVPRSIARLSSLRTLRLSSTAISVLPILPSNLTVFCFGSRALRVIPDLSNLTNLRHLELRLLRNNEMEFELVQSPSPSWIGKLQKLEALVLSLPNITSLSPEIGNLTLLRNLSLSGCKNLQELTQLPPSLSSLALSVCPSLTALPDLSPLRSLTELFIGVCGTTQIKGLEKLRSLSCLVIIRCWKLQGLPDLSELKNLRAMLLADCPGIVEIRGRLVRLETLALLNCLFLERVPKEHLVSLERFHLLCCPRIKGLEDIGDCCYNGQEGINESGTLKDVIITADKNARNLYLEGFLDVIWKSIYNQE</sequence>